<dbReference type="EMBL" id="VJZA01000089">
    <property type="protein sequence ID" value="TVT17031.1"/>
    <property type="molecule type" value="Genomic_DNA"/>
</dbReference>
<keyword evidence="3" id="KW-1185">Reference proteome</keyword>
<reference evidence="2 3" key="1">
    <citation type="submission" date="2019-07" db="EMBL/GenBank/DDBJ databases">
        <title>New species of Amycolatopsis and Streptomyces.</title>
        <authorList>
            <person name="Duangmal K."/>
            <person name="Teo W.F.A."/>
            <person name="Lipun K."/>
        </authorList>
    </citation>
    <scope>NUCLEOTIDE SEQUENCE [LARGE SCALE GENOMIC DNA]</scope>
    <source>
        <strain evidence="2 3">JCM 30562</strain>
    </source>
</reference>
<evidence type="ECO:0000313" key="3">
    <source>
        <dbReference type="Proteomes" id="UP000318578"/>
    </source>
</evidence>
<protein>
    <submittedName>
        <fullName evidence="2">DUF417 family protein</fullName>
    </submittedName>
</protein>
<proteinExistence type="predicted"/>
<dbReference type="RefSeq" id="WP_144643858.1">
    <property type="nucleotide sequence ID" value="NZ_BNAX01000009.1"/>
</dbReference>
<evidence type="ECO:0000313" key="2">
    <source>
        <dbReference type="EMBL" id="TVT17031.1"/>
    </source>
</evidence>
<organism evidence="2 3">
    <name type="scientific">Amycolatopsis acidiphila</name>
    <dbReference type="NCBI Taxonomy" id="715473"/>
    <lineage>
        <taxon>Bacteria</taxon>
        <taxon>Bacillati</taxon>
        <taxon>Actinomycetota</taxon>
        <taxon>Actinomycetes</taxon>
        <taxon>Pseudonocardiales</taxon>
        <taxon>Pseudonocardiaceae</taxon>
        <taxon>Amycolatopsis</taxon>
    </lineage>
</organism>
<gene>
    <name evidence="2" type="ORF">FNH06_33085</name>
</gene>
<feature type="compositionally biased region" description="Basic residues" evidence="1">
    <location>
        <begin position="93"/>
        <end position="102"/>
    </location>
</feature>
<name>A0A557ZYG7_9PSEU</name>
<dbReference type="AlphaFoldDB" id="A0A557ZYG7"/>
<accession>A0A557ZYG7</accession>
<comment type="caution">
    <text evidence="2">The sequence shown here is derived from an EMBL/GenBank/DDBJ whole genome shotgun (WGS) entry which is preliminary data.</text>
</comment>
<feature type="region of interest" description="Disordered" evidence="1">
    <location>
        <begin position="93"/>
        <end position="125"/>
    </location>
</feature>
<dbReference type="Proteomes" id="UP000318578">
    <property type="component" value="Unassembled WGS sequence"/>
</dbReference>
<evidence type="ECO:0000256" key="1">
    <source>
        <dbReference type="SAM" id="MobiDB-lite"/>
    </source>
</evidence>
<sequence>MSGSRHEPGTTDFGPGQHINRYGAVVVIALRPWWPRLSAVGSGVAVVSFLSTLSFLFTTPGIGDPAAAGRPVPPVAGGWLVLDTFAVHRGRAGHRRGSRRACHGQATRDPCRCTRPGRRGIPTDA</sequence>